<dbReference type="KEGG" id="sng:SNE_A13320"/>
<dbReference type="AlphaFoldDB" id="F8L8R6"/>
<dbReference type="EMBL" id="FR872582">
    <property type="protein sequence ID" value="CCB89209.1"/>
    <property type="molecule type" value="Genomic_DNA"/>
</dbReference>
<reference key="1">
    <citation type="journal article" date="2011" name="Mol. Biol. Evol.">
        <title>Unity in variety -- the pan-genome of the Chlamydiae.</title>
        <authorList>
            <person name="Collingro A."/>
            <person name="Tischler P."/>
            <person name="Weinmaier T."/>
            <person name="Penz T."/>
            <person name="Heinz E."/>
            <person name="Brunham R.C."/>
            <person name="Read T.D."/>
            <person name="Bavoil P.M."/>
            <person name="Sachse K."/>
            <person name="Kahane S."/>
            <person name="Friedman M.G."/>
            <person name="Rattei T."/>
            <person name="Myers G.S.A."/>
            <person name="Horn M."/>
        </authorList>
    </citation>
    <scope>NUCLEOTIDE SEQUENCE</scope>
    <source>
        <strain>Z</strain>
    </source>
</reference>
<keyword evidence="2" id="KW-1185">Reference proteome</keyword>
<sequence length="1201" mass="136457">MNKVGSFFKATPVIGHAHTAYTGVKEATKLTQMDTPLISELDGALDTLGEAFKRGDHYEIRNEAANVLSLLKKLFENPNENFKSTYVSLDNFMSRVAGPISNLATLLEIYIRPGVGTKQPEIHRLEQALTPVKALINGEVEYQKGLVARATDTLWAQSRRNVEKIAREFTGSSSAVEPEIKKHPLMQLSELIGTYLTHGSDYLEVSKENHLAAALRHLDQRSTAFKGIEKYIYEKVGEGKLHTNLPELISHISEFINTNGSDDIYQFVYHKALESNLVGRWSKTDKPAQQIEWAKNHVKELGMAGHQKLWVGAAEFDEIEDLRALETSMTTAVTNPTELSRSIDLALRFFQNDPGRLGKEALENISRVTAGWLSTVYEWMSEDLESSELRDLEMRLNRMKQQINRGNHYEALKELKEEIQKSPLAKKMHEGQDSVSPINTLQELKDKQEKILSPKKQTEMSEWEQAMAVEKERLVDQVGYLSTFKTIYNVLGVPAQSTDPLVFQKQSDAAYARIMNAVAAAPETEQKNVFVSKMKEEIEAREDISFFRKWTAKLTTWVIMISVRFFTKHFAGSFIDYLTKTISLPTKQPLSTIHLSPVERINDCFIAQKKAMTRWAEDQRGEEFGPLSRRKALEIAMRSPDLNGGYTHDELVAKTTNCAIDQFLSIDGLLSNYCFSANRSLEDWTNQTESAVGKGVRTLTILVPQIVVSAGYLIGKTVEWAGSKFLQMAGKLFMTKLNISNMILESMKDSLYRQSQYTNAIDEVLLDQLLEVEKLLEQGGGQAIEHEGEEAKKLFKEAVANAVRVIDLNRNLTSESLAKAQNPRDNALSEATDAVKELADEQLRNAIVQLLIIVYQSVLTEDQMNEMILKIFKKTNDSMFPQTVIQMYYSQDEKDKLAKKLGHKPTDADLKEKFASEHGKKASAVTDAEIQAQMKIRFNKTEQSLRETTFRIIKKSVHQVVQDEGKNALMTASQSVINYIDFMDRHLFESNGSRSTNFFNKIEDALTRFEKVTDKKTQDEILESINKMTVEFLREYEKRQHLIDDKVNGKTQTTAHVRRINEISNTVIMPHLVSFQGGLRKFLKQKNVGSLGYVRQELEKFHEGVYKHQAELEQIKQEEIRLQSSGDTLSEKARMWGSKLIRHGAPVALDQVELYANQRLNQIADGAFHLYKDPNTFESFLRHVVMLNFVESQGYRKGIKA</sequence>
<protein>
    <submittedName>
        <fullName evidence="1">Uncharacterized protein</fullName>
    </submittedName>
</protein>
<name>F8L8R6_SIMNZ</name>
<gene>
    <name evidence="1" type="ordered locus">SNE_A13320</name>
</gene>
<evidence type="ECO:0000313" key="2">
    <source>
        <dbReference type="Proteomes" id="UP000000496"/>
    </source>
</evidence>
<proteinExistence type="predicted"/>
<dbReference type="HOGENOM" id="CLU_271252_0_0_0"/>
<evidence type="ECO:0000313" key="1">
    <source>
        <dbReference type="EMBL" id="CCB89209.1"/>
    </source>
</evidence>
<reference evidence="1 2" key="2">
    <citation type="journal article" date="2011" name="Mol. Biol. Evol.">
        <title>Unity in variety--the pan-genome of the Chlamydiae.</title>
        <authorList>
            <person name="Collingro A."/>
            <person name="Tischler P."/>
            <person name="Weinmaier T."/>
            <person name="Penz T."/>
            <person name="Heinz E."/>
            <person name="Brunham R.C."/>
            <person name="Read T.D."/>
            <person name="Bavoil P.M."/>
            <person name="Sachse K."/>
            <person name="Kahane S."/>
            <person name="Friedman M.G."/>
            <person name="Rattei T."/>
            <person name="Myers G.S."/>
            <person name="Horn M."/>
        </authorList>
    </citation>
    <scope>NUCLEOTIDE SEQUENCE [LARGE SCALE GENOMIC DNA]</scope>
    <source>
        <strain evidence="2">ATCC VR-1471 / Z</strain>
    </source>
</reference>
<organism evidence="1 2">
    <name type="scientific">Simkania negevensis (strain ATCC VR-1471 / DSM 27360 / Z)</name>
    <dbReference type="NCBI Taxonomy" id="331113"/>
    <lineage>
        <taxon>Bacteria</taxon>
        <taxon>Pseudomonadati</taxon>
        <taxon>Chlamydiota</taxon>
        <taxon>Chlamydiia</taxon>
        <taxon>Parachlamydiales</taxon>
        <taxon>Simkaniaceae</taxon>
        <taxon>Simkania</taxon>
    </lineage>
</organism>
<dbReference type="Proteomes" id="UP000000496">
    <property type="component" value="Chromosome gsn.131"/>
</dbReference>
<accession>F8L8R6</accession>